<evidence type="ECO:0000259" key="5">
    <source>
        <dbReference type="PROSITE" id="PS50931"/>
    </source>
</evidence>
<sequence length="285" mass="31390">MLLDERNVTRAAQRLGVTQPAMSAMLNRLRDAFGDPLFIRAQRGLVPTPRALELVEPLRQIISDVSTLLQPVRFDPASATQTFTLAATDYALGTLAVPLLAALKQQAPQMRVSLIAVDHQRIQQQLERGEVDLALLTPEIAPPDLHARRLFDEHYVCVMREGHPQAAQLPLTLDRFCQLDHALVSPGGNAFHGVTDAMLAQLGRQRQVTLSVQSFMLLPAILRASDMVAVLPSRLVADLKGLIGCPPPLAIPGFTKIAVWHARSHHDSAQRWLRELLFTLSADQA</sequence>
<dbReference type="KEGG" id="ege:EM595_2971"/>
<protein>
    <submittedName>
        <fullName evidence="6">Nodulation protein D 1</fullName>
    </submittedName>
</protein>
<dbReference type="SUPFAM" id="SSF46785">
    <property type="entry name" value="Winged helix' DNA-binding domain"/>
    <property type="match status" value="1"/>
</dbReference>
<dbReference type="InterPro" id="IPR050389">
    <property type="entry name" value="LysR-type_TF"/>
</dbReference>
<dbReference type="EMBL" id="LN907827">
    <property type="protein sequence ID" value="CUU25202.1"/>
    <property type="molecule type" value="Genomic_DNA"/>
</dbReference>
<dbReference type="InterPro" id="IPR036388">
    <property type="entry name" value="WH-like_DNA-bd_sf"/>
</dbReference>
<dbReference type="InterPro" id="IPR005119">
    <property type="entry name" value="LysR_subst-bd"/>
</dbReference>
<evidence type="ECO:0000256" key="1">
    <source>
        <dbReference type="ARBA" id="ARBA00009437"/>
    </source>
</evidence>
<accession>A0A0U5GR13</accession>
<dbReference type="Pfam" id="PF03466">
    <property type="entry name" value="LysR_substrate"/>
    <property type="match status" value="1"/>
</dbReference>
<dbReference type="Pfam" id="PF00126">
    <property type="entry name" value="HTH_1"/>
    <property type="match status" value="1"/>
</dbReference>
<dbReference type="STRING" id="1619313.EM595_2971"/>
<keyword evidence="7" id="KW-1185">Reference proteome</keyword>
<gene>
    <name evidence="6" type="ORF">EM595_2971</name>
</gene>
<dbReference type="PANTHER" id="PTHR30118">
    <property type="entry name" value="HTH-TYPE TRANSCRIPTIONAL REGULATOR LEUO-RELATED"/>
    <property type="match status" value="1"/>
</dbReference>
<dbReference type="GO" id="GO:0003677">
    <property type="term" value="F:DNA binding"/>
    <property type="evidence" value="ECO:0007669"/>
    <property type="project" value="UniProtKB-KW"/>
</dbReference>
<dbReference type="AlphaFoldDB" id="A0A0U5GR13"/>
<dbReference type="Proteomes" id="UP000059419">
    <property type="component" value="Chromosome 1"/>
</dbReference>
<keyword evidence="4" id="KW-0804">Transcription</keyword>
<organism evidence="6 7">
    <name type="scientific">Duffyella gerundensis</name>
    <dbReference type="NCBI Taxonomy" id="1619313"/>
    <lineage>
        <taxon>Bacteria</taxon>
        <taxon>Pseudomonadati</taxon>
        <taxon>Pseudomonadota</taxon>
        <taxon>Gammaproteobacteria</taxon>
        <taxon>Enterobacterales</taxon>
        <taxon>Erwiniaceae</taxon>
        <taxon>Duffyella</taxon>
    </lineage>
</organism>
<evidence type="ECO:0000256" key="4">
    <source>
        <dbReference type="ARBA" id="ARBA00023163"/>
    </source>
</evidence>
<evidence type="ECO:0000256" key="3">
    <source>
        <dbReference type="ARBA" id="ARBA00023125"/>
    </source>
</evidence>
<evidence type="ECO:0000256" key="2">
    <source>
        <dbReference type="ARBA" id="ARBA00023015"/>
    </source>
</evidence>
<proteinExistence type="inferred from homology"/>
<keyword evidence="3" id="KW-0238">DNA-binding</keyword>
<dbReference type="Gene3D" id="3.40.190.10">
    <property type="entry name" value="Periplasmic binding protein-like II"/>
    <property type="match status" value="2"/>
</dbReference>
<dbReference type="PRINTS" id="PR00039">
    <property type="entry name" value="HTHLYSR"/>
</dbReference>
<comment type="similarity">
    <text evidence="1">Belongs to the LysR transcriptional regulatory family.</text>
</comment>
<evidence type="ECO:0000313" key="7">
    <source>
        <dbReference type="Proteomes" id="UP000059419"/>
    </source>
</evidence>
<dbReference type="PANTHER" id="PTHR30118:SF15">
    <property type="entry name" value="TRANSCRIPTIONAL REGULATORY PROTEIN"/>
    <property type="match status" value="1"/>
</dbReference>
<keyword evidence="2" id="KW-0805">Transcription regulation</keyword>
<evidence type="ECO:0000313" key="6">
    <source>
        <dbReference type="EMBL" id="CUU25202.1"/>
    </source>
</evidence>
<dbReference type="PROSITE" id="PS50931">
    <property type="entry name" value="HTH_LYSR"/>
    <property type="match status" value="1"/>
</dbReference>
<feature type="domain" description="HTH lysR-type" evidence="5">
    <location>
        <begin position="1"/>
        <end position="48"/>
    </location>
</feature>
<name>A0A0U5GR13_9GAMM</name>
<dbReference type="Gene3D" id="1.10.10.10">
    <property type="entry name" value="Winged helix-like DNA-binding domain superfamily/Winged helix DNA-binding domain"/>
    <property type="match status" value="1"/>
</dbReference>
<dbReference type="SUPFAM" id="SSF53850">
    <property type="entry name" value="Periplasmic binding protein-like II"/>
    <property type="match status" value="1"/>
</dbReference>
<dbReference type="InterPro" id="IPR000847">
    <property type="entry name" value="LysR_HTH_N"/>
</dbReference>
<dbReference type="GO" id="GO:0003700">
    <property type="term" value="F:DNA-binding transcription factor activity"/>
    <property type="evidence" value="ECO:0007669"/>
    <property type="project" value="InterPro"/>
</dbReference>
<reference evidence="7" key="1">
    <citation type="submission" date="2015-11" db="EMBL/GenBank/DDBJ databases">
        <authorList>
            <person name="Blom J."/>
        </authorList>
    </citation>
    <scope>NUCLEOTIDE SEQUENCE [LARGE SCALE GENOMIC DNA]</scope>
</reference>
<dbReference type="InterPro" id="IPR036390">
    <property type="entry name" value="WH_DNA-bd_sf"/>
</dbReference>
<dbReference type="PATRIC" id="fig|1619313.3.peg.3084"/>